<keyword evidence="5 8" id="KW-1133">Transmembrane helix</keyword>
<comment type="subcellular location">
    <subcellularLocation>
        <location evidence="1">Cell membrane</location>
        <topology evidence="1">Multi-pass membrane protein</topology>
    </subcellularLocation>
</comment>
<feature type="transmembrane region" description="Helical" evidence="8">
    <location>
        <begin position="72"/>
        <end position="90"/>
    </location>
</feature>
<keyword evidence="10" id="KW-1185">Reference proteome</keyword>
<dbReference type="RefSeq" id="WP_089524785.1">
    <property type="nucleotide sequence ID" value="NZ_NMUQ01000002.1"/>
</dbReference>
<dbReference type="Pfam" id="PF00953">
    <property type="entry name" value="Glycos_transf_4"/>
    <property type="match status" value="1"/>
</dbReference>
<dbReference type="GO" id="GO:0046872">
    <property type="term" value="F:metal ion binding"/>
    <property type="evidence" value="ECO:0007669"/>
    <property type="project" value="UniProtKB-KW"/>
</dbReference>
<dbReference type="GO" id="GO:0005886">
    <property type="term" value="C:plasma membrane"/>
    <property type="evidence" value="ECO:0007669"/>
    <property type="project" value="UniProtKB-SubCell"/>
</dbReference>
<gene>
    <name evidence="9" type="ORF">CGZ75_13215</name>
</gene>
<keyword evidence="7" id="KW-0460">Magnesium</keyword>
<feature type="transmembrane region" description="Helical" evidence="8">
    <location>
        <begin position="141"/>
        <end position="160"/>
    </location>
</feature>
<keyword evidence="2" id="KW-1003">Cell membrane</keyword>
<dbReference type="PANTHER" id="PTHR22926">
    <property type="entry name" value="PHOSPHO-N-ACETYLMURAMOYL-PENTAPEPTIDE-TRANSFERASE"/>
    <property type="match status" value="1"/>
</dbReference>
<feature type="transmembrane region" description="Helical" evidence="8">
    <location>
        <begin position="215"/>
        <end position="234"/>
    </location>
</feature>
<feature type="binding site" evidence="7">
    <location>
        <position position="219"/>
    </location>
    <ligand>
        <name>Mg(2+)</name>
        <dbReference type="ChEBI" id="CHEBI:18420"/>
    </ligand>
</feature>
<dbReference type="AlphaFoldDB" id="A0A229NVT0"/>
<name>A0A229NVT0_9BACL</name>
<dbReference type="GO" id="GO:0009103">
    <property type="term" value="P:lipopolysaccharide biosynthetic process"/>
    <property type="evidence" value="ECO:0007669"/>
    <property type="project" value="TreeGrafter"/>
</dbReference>
<evidence type="ECO:0000256" key="4">
    <source>
        <dbReference type="ARBA" id="ARBA00022692"/>
    </source>
</evidence>
<evidence type="ECO:0000256" key="3">
    <source>
        <dbReference type="ARBA" id="ARBA00022679"/>
    </source>
</evidence>
<feature type="binding site" evidence="7">
    <location>
        <position position="159"/>
    </location>
    <ligand>
        <name>Mg(2+)</name>
        <dbReference type="ChEBI" id="CHEBI:18420"/>
    </ligand>
</feature>
<feature type="transmembrane region" description="Helical" evidence="8">
    <location>
        <begin position="294"/>
        <end position="317"/>
    </location>
</feature>
<keyword evidence="4 8" id="KW-0812">Transmembrane</keyword>
<dbReference type="OrthoDB" id="9783652at2"/>
<evidence type="ECO:0000313" key="10">
    <source>
        <dbReference type="Proteomes" id="UP000215145"/>
    </source>
</evidence>
<proteinExistence type="predicted"/>
<evidence type="ECO:0000256" key="1">
    <source>
        <dbReference type="ARBA" id="ARBA00004651"/>
    </source>
</evidence>
<protein>
    <submittedName>
        <fullName evidence="9">Undecaprenyl-phosphate alpha-N-acetylglucosaminyl 1-phosphate transferase</fullName>
    </submittedName>
</protein>
<dbReference type="GO" id="GO:0044038">
    <property type="term" value="P:cell wall macromolecule biosynthetic process"/>
    <property type="evidence" value="ECO:0007669"/>
    <property type="project" value="TreeGrafter"/>
</dbReference>
<sequence>MSYFIAFIISFAIVVALIPPLRRVALRIGFVDKPRSDSARKIHREPIPLTAGIAIFAGFTAVYLIFVRDSWIQSLAILGGGLLILLIGLVDDWYKTHGKEFPALPKMAVQLSAAVLVYLSGIVFSGFENPFNGSYVTLPDWLSFLFTVLWIFGVTTVINFTDGMDGLAGGLSAISAGTLLVVALVMGQQSSAMMAVITVGISAGYLLYNRPPAKVFMGDAGATYLGFMLGVIALDGAFKQATMLSLFIPILSLGVPILDNVRVVISRIRNGVPFYQADASQAHYRLLAAGLKPVQVVSFLYLMNICFGLFSIVLLLAQ</sequence>
<dbReference type="Proteomes" id="UP000215145">
    <property type="component" value="Unassembled WGS sequence"/>
</dbReference>
<dbReference type="GO" id="GO:0071555">
    <property type="term" value="P:cell wall organization"/>
    <property type="evidence" value="ECO:0007669"/>
    <property type="project" value="TreeGrafter"/>
</dbReference>
<feature type="transmembrane region" description="Helical" evidence="8">
    <location>
        <begin position="167"/>
        <end position="186"/>
    </location>
</feature>
<accession>A0A229NVT0</accession>
<evidence type="ECO:0000313" key="9">
    <source>
        <dbReference type="EMBL" id="OXM13962.1"/>
    </source>
</evidence>
<dbReference type="CDD" id="cd06853">
    <property type="entry name" value="GT_WecA_like"/>
    <property type="match status" value="1"/>
</dbReference>
<keyword evidence="7" id="KW-0479">Metal-binding</keyword>
<keyword evidence="3 9" id="KW-0808">Transferase</keyword>
<evidence type="ECO:0000256" key="6">
    <source>
        <dbReference type="ARBA" id="ARBA00023136"/>
    </source>
</evidence>
<comment type="cofactor">
    <cofactor evidence="7">
        <name>Mg(2+)</name>
        <dbReference type="ChEBI" id="CHEBI:18420"/>
    </cofactor>
</comment>
<comment type="caution">
    <text evidence="9">The sequence shown here is derived from an EMBL/GenBank/DDBJ whole genome shotgun (WGS) entry which is preliminary data.</text>
</comment>
<feature type="transmembrane region" description="Helical" evidence="8">
    <location>
        <begin position="192"/>
        <end position="208"/>
    </location>
</feature>
<evidence type="ECO:0000256" key="8">
    <source>
        <dbReference type="SAM" id="Phobius"/>
    </source>
</evidence>
<feature type="transmembrane region" description="Helical" evidence="8">
    <location>
        <begin position="111"/>
        <end position="129"/>
    </location>
</feature>
<dbReference type="GO" id="GO:0016780">
    <property type="term" value="F:phosphotransferase activity, for other substituted phosphate groups"/>
    <property type="evidence" value="ECO:0007669"/>
    <property type="project" value="InterPro"/>
</dbReference>
<dbReference type="InterPro" id="IPR000715">
    <property type="entry name" value="Glycosyl_transferase_4"/>
</dbReference>
<feature type="transmembrane region" description="Helical" evidence="8">
    <location>
        <begin position="6"/>
        <end position="26"/>
    </location>
</feature>
<dbReference type="PANTHER" id="PTHR22926:SF3">
    <property type="entry name" value="UNDECAPRENYL-PHOSPHATE ALPHA-N-ACETYLGLUCOSAMINYL 1-PHOSPHATE TRANSFERASE"/>
    <property type="match status" value="1"/>
</dbReference>
<organism evidence="9 10">
    <name type="scientific">Paenibacillus herberti</name>
    <dbReference type="NCBI Taxonomy" id="1619309"/>
    <lineage>
        <taxon>Bacteria</taxon>
        <taxon>Bacillati</taxon>
        <taxon>Bacillota</taxon>
        <taxon>Bacilli</taxon>
        <taxon>Bacillales</taxon>
        <taxon>Paenibacillaceae</taxon>
        <taxon>Paenibacillus</taxon>
    </lineage>
</organism>
<evidence type="ECO:0000256" key="2">
    <source>
        <dbReference type="ARBA" id="ARBA00022475"/>
    </source>
</evidence>
<reference evidence="9 10" key="1">
    <citation type="submission" date="2017-07" db="EMBL/GenBank/DDBJ databases">
        <title>Paenibacillus herberti R33 genome sequencing and assembly.</title>
        <authorList>
            <person name="Su W."/>
        </authorList>
    </citation>
    <scope>NUCLEOTIDE SEQUENCE [LARGE SCALE GENOMIC DNA]</scope>
    <source>
        <strain evidence="9 10">R33</strain>
    </source>
</reference>
<evidence type="ECO:0000256" key="5">
    <source>
        <dbReference type="ARBA" id="ARBA00022989"/>
    </source>
</evidence>
<feature type="transmembrane region" description="Helical" evidence="8">
    <location>
        <begin position="47"/>
        <end position="66"/>
    </location>
</feature>
<dbReference type="EMBL" id="NMUQ01000002">
    <property type="protein sequence ID" value="OXM13962.1"/>
    <property type="molecule type" value="Genomic_DNA"/>
</dbReference>
<keyword evidence="6 8" id="KW-0472">Membrane</keyword>
<evidence type="ECO:0000256" key="7">
    <source>
        <dbReference type="PIRSR" id="PIRSR600715-1"/>
    </source>
</evidence>